<keyword evidence="2" id="KW-1185">Reference proteome</keyword>
<dbReference type="SUPFAM" id="SSF103370">
    <property type="entry name" value="NinB"/>
    <property type="match status" value="1"/>
</dbReference>
<protein>
    <submittedName>
        <fullName evidence="1">Recombination protein NinB</fullName>
    </submittedName>
</protein>
<dbReference type="Gene3D" id="1.10.3790.10">
    <property type="entry name" value="NinB"/>
    <property type="match status" value="1"/>
</dbReference>
<evidence type="ECO:0000313" key="2">
    <source>
        <dbReference type="Proteomes" id="UP001493153"/>
    </source>
</evidence>
<dbReference type="RefSeq" id="WP_338910739.1">
    <property type="nucleotide sequence ID" value="NZ_CP062176.1"/>
</dbReference>
<proteinExistence type="predicted"/>
<dbReference type="InterPro" id="IPR008711">
    <property type="entry name" value="Recombinase_NinB"/>
</dbReference>
<dbReference type="Pfam" id="PF05772">
    <property type="entry name" value="NinB"/>
    <property type="match status" value="1"/>
</dbReference>
<evidence type="ECO:0000313" key="1">
    <source>
        <dbReference type="EMBL" id="WXK39694.1"/>
    </source>
</evidence>
<organism evidence="1 2">
    <name type="scientific">Mycetohabitans rhizoxinica</name>
    <dbReference type="NCBI Taxonomy" id="412963"/>
    <lineage>
        <taxon>Bacteria</taxon>
        <taxon>Pseudomonadati</taxon>
        <taxon>Pseudomonadota</taxon>
        <taxon>Betaproteobacteria</taxon>
        <taxon>Burkholderiales</taxon>
        <taxon>Burkholderiaceae</taxon>
        <taxon>Mycetohabitans</taxon>
    </lineage>
</organism>
<dbReference type="Proteomes" id="UP001493153">
    <property type="component" value="Chromosome"/>
</dbReference>
<dbReference type="InterPro" id="IPR036619">
    <property type="entry name" value="NinB_sf"/>
</dbReference>
<reference evidence="1 2" key="1">
    <citation type="submission" date="2020-09" db="EMBL/GenBank/DDBJ databases">
        <title>Genome sequences of Mycetohabitans spp.</title>
        <authorList>
            <person name="Carter M.E."/>
            <person name="Carpenter S.C.D."/>
            <person name="Bogdanove A.J."/>
        </authorList>
    </citation>
    <scope>NUCLEOTIDE SEQUENCE [LARGE SCALE GENOMIC DNA]</scope>
    <source>
        <strain evidence="1 2">B12</strain>
    </source>
</reference>
<gene>
    <name evidence="1" type="ORF">IHE29_10630</name>
</gene>
<accession>A0ABZ2Q1K1</accession>
<sequence length="135" mass="15028">MNGNRQLYQLVHPTARQRASRACINAPHGYVCEIRPRTRSLEANAKMWALLADVARQVHWHGGRLTAEEWKDVFTAGLKKQKVVPGIDGGFVVIGARTSGMTIEEMSDLIELIYAFGTEHDVRWSAPAWDMGAPA</sequence>
<dbReference type="EMBL" id="CP062176">
    <property type="protein sequence ID" value="WXK39694.1"/>
    <property type="molecule type" value="Genomic_DNA"/>
</dbReference>
<name>A0ABZ2Q1K1_9BURK</name>